<dbReference type="EMBL" id="VLKQ01000015">
    <property type="protein sequence ID" value="TWI08341.1"/>
    <property type="molecule type" value="Genomic_DNA"/>
</dbReference>
<gene>
    <name evidence="1" type="ORF">IP98_02761</name>
</gene>
<dbReference type="OrthoDB" id="639967at2"/>
<accession>V6S2R0</accession>
<keyword evidence="2" id="KW-1185">Reference proteome</keyword>
<sequence>MKNFLAFILIFASKHLFACGFYPYGEELRFSFFNPEAFGYYSYSEFDYSSNSFEPKDVYRDFEWQPNERLWLKYSGNKVSVYDIRKVLDEFSADDINKKSANKWIQYLYQTKDFEALHYLKFAKNCEFFNSWMDDPWERNEVMALPKRTKLLNEAILLSKQSQKEEIRLRYTFLAIRLAFYNQDFTKIRSLYDTVFKLKTKNNILDYWSLYFRTIAEGDASLANFYAAQVFVNAPDKRFMIAQFFDTKVPVQSVLRHAKTNEERANVYLLAGIKKHDKSLEYLQKVYQYNPNFEGLNFLLLREVNKMEDWVFTPYYSLFSPSVETNNFWDDEEISIQNIFKRVETDRVYAAEVLRFVNQVDLSKVKDPQFWKVCKAHLLFITKDYTSSLSLIRELEKSTEKSGELQKQLEIIKALNLIANQEYGKAVISNEVKAVILKNKEFKKFLFALGRELEYKGNTSDAALLYSKMNDNELTEDHDNYNVAYWRTIKNKGETYSDFYYDYFDYINIMYTPKQMEDLLNNIFKNSKAKDEFSIWKYALLKQQVPDLYDLLGTKYIRQNNLQKALTNFKKVDNVFWNEKYSAWERNKYNWDGSNIFDANPFYELKYTPDFIPIKDTIRLTKTAITNQLIQYIAKAENTKEKDRDYYYFLIGNCYYNMTQYGNSWMMRRYTWTSYGNHSPLEDEAEYFQCDLAKKYYLKAKENAKTDKFRALCLRMIGRCERNRLEYLYPYRYDKEIEDYGKYIFGKNKYYSDLNTAYPKDYGKLTSDCSYFEDYFKSRR</sequence>
<evidence type="ECO:0000313" key="1">
    <source>
        <dbReference type="EMBL" id="TWI08341.1"/>
    </source>
</evidence>
<reference evidence="1 2" key="1">
    <citation type="journal article" date="2015" name="Stand. Genomic Sci.">
        <title>Genomic Encyclopedia of Bacterial and Archaeal Type Strains, Phase III: the genomes of soil and plant-associated and newly described type strains.</title>
        <authorList>
            <person name="Whitman W.B."/>
            <person name="Woyke T."/>
            <person name="Klenk H.P."/>
            <person name="Zhou Y."/>
            <person name="Lilburn T.G."/>
            <person name="Beck B.J."/>
            <person name="De Vos P."/>
            <person name="Vandamme P."/>
            <person name="Eisen J.A."/>
            <person name="Garrity G."/>
            <person name="Hugenholtz P."/>
            <person name="Kyrpides N.C."/>
        </authorList>
    </citation>
    <scope>NUCLEOTIDE SEQUENCE [LARGE SCALE GENOMIC DNA]</scope>
    <source>
        <strain evidence="1 2">CGMCC 1.7270</strain>
    </source>
</reference>
<evidence type="ECO:0000313" key="2">
    <source>
        <dbReference type="Proteomes" id="UP000319848"/>
    </source>
</evidence>
<dbReference type="Proteomes" id="UP000319848">
    <property type="component" value="Unassembled WGS sequence"/>
</dbReference>
<organism evidence="1 2">
    <name type="scientific">Flavobacterium cauense R2A-7</name>
    <dbReference type="NCBI Taxonomy" id="1341154"/>
    <lineage>
        <taxon>Bacteria</taxon>
        <taxon>Pseudomonadati</taxon>
        <taxon>Bacteroidota</taxon>
        <taxon>Flavobacteriia</taxon>
        <taxon>Flavobacteriales</taxon>
        <taxon>Flavobacteriaceae</taxon>
        <taxon>Flavobacterium</taxon>
    </lineage>
</organism>
<dbReference type="AlphaFoldDB" id="V6S2R0"/>
<name>V6S2R0_9FLAO</name>
<comment type="caution">
    <text evidence="1">The sequence shown here is derived from an EMBL/GenBank/DDBJ whole genome shotgun (WGS) entry which is preliminary data.</text>
</comment>
<protein>
    <submittedName>
        <fullName evidence="1">Uncharacterized protein</fullName>
    </submittedName>
</protein>
<dbReference type="STRING" id="1341154.FCR2A7T_07630"/>
<dbReference type="RefSeq" id="WP_023569934.1">
    <property type="nucleotide sequence ID" value="NZ_AVBI01000010.1"/>
</dbReference>
<proteinExistence type="predicted"/>